<keyword evidence="10" id="KW-1185">Reference proteome</keyword>
<feature type="transmembrane region" description="Helical" evidence="7">
    <location>
        <begin position="191"/>
        <end position="208"/>
    </location>
</feature>
<keyword evidence="3" id="KW-1003">Cell membrane</keyword>
<evidence type="ECO:0000256" key="5">
    <source>
        <dbReference type="ARBA" id="ARBA00022989"/>
    </source>
</evidence>
<evidence type="ECO:0000256" key="3">
    <source>
        <dbReference type="ARBA" id="ARBA00022475"/>
    </source>
</evidence>
<dbReference type="PANTHER" id="PTHR30151:SF0">
    <property type="entry name" value="ABC TRANSPORTER PERMEASE PROTEIN MJ0413-RELATED"/>
    <property type="match status" value="1"/>
</dbReference>
<evidence type="ECO:0000313" key="9">
    <source>
        <dbReference type="EMBL" id="RAI40555.1"/>
    </source>
</evidence>
<evidence type="ECO:0000256" key="7">
    <source>
        <dbReference type="RuleBase" id="RU363032"/>
    </source>
</evidence>
<dbReference type="Gene3D" id="1.10.3720.10">
    <property type="entry name" value="MetI-like"/>
    <property type="match status" value="1"/>
</dbReference>
<comment type="similarity">
    <text evidence="7">Belongs to the binding-protein-dependent transport system permease family.</text>
</comment>
<evidence type="ECO:0000256" key="1">
    <source>
        <dbReference type="ARBA" id="ARBA00004651"/>
    </source>
</evidence>
<accession>A0A327KT29</accession>
<sequence>MTPRSLLDNVPSGLSLLVWAAIWELIGRYGGVDLIPPMTAIAAKAVELVQTDSFLKALSVTAQAFGIGMALAIVIGIPLGVLMGVWRPAEKLLNVWVNIFISAPLTALVPALMPLLGIGQTTVVATVFLFAVWVLVIDTQAGIRHVGGSLVDMARLFGGTRSQIFFKVLLPGALPEILTGLRLAVVRGVKGVVIGQIIIALLGFGELFELYLQNFLMEEFWALVFVVFALAFVIVEAVGVVERRFDFYAGSR</sequence>
<evidence type="ECO:0000259" key="8">
    <source>
        <dbReference type="PROSITE" id="PS50928"/>
    </source>
</evidence>
<dbReference type="RefSeq" id="WP_111421460.1">
    <property type="nucleotide sequence ID" value="NZ_NPEX01000228.1"/>
</dbReference>
<dbReference type="PROSITE" id="PS50928">
    <property type="entry name" value="ABC_TM1"/>
    <property type="match status" value="1"/>
</dbReference>
<keyword evidence="5 7" id="KW-1133">Transmembrane helix</keyword>
<organism evidence="9 10">
    <name type="scientific">Rhodoplanes roseus</name>
    <dbReference type="NCBI Taxonomy" id="29409"/>
    <lineage>
        <taxon>Bacteria</taxon>
        <taxon>Pseudomonadati</taxon>
        <taxon>Pseudomonadota</taxon>
        <taxon>Alphaproteobacteria</taxon>
        <taxon>Hyphomicrobiales</taxon>
        <taxon>Nitrobacteraceae</taxon>
        <taxon>Rhodoplanes</taxon>
    </lineage>
</organism>
<evidence type="ECO:0000313" key="10">
    <source>
        <dbReference type="Proteomes" id="UP000249130"/>
    </source>
</evidence>
<dbReference type="InterPro" id="IPR035906">
    <property type="entry name" value="MetI-like_sf"/>
</dbReference>
<dbReference type="PANTHER" id="PTHR30151">
    <property type="entry name" value="ALKANE SULFONATE ABC TRANSPORTER-RELATED, MEMBRANE SUBUNIT"/>
    <property type="match status" value="1"/>
</dbReference>
<dbReference type="SUPFAM" id="SSF161098">
    <property type="entry name" value="MetI-like"/>
    <property type="match status" value="1"/>
</dbReference>
<dbReference type="GO" id="GO:0055085">
    <property type="term" value="P:transmembrane transport"/>
    <property type="evidence" value="ECO:0007669"/>
    <property type="project" value="InterPro"/>
</dbReference>
<dbReference type="Pfam" id="PF00528">
    <property type="entry name" value="BPD_transp_1"/>
    <property type="match status" value="1"/>
</dbReference>
<evidence type="ECO:0000256" key="4">
    <source>
        <dbReference type="ARBA" id="ARBA00022692"/>
    </source>
</evidence>
<evidence type="ECO:0000256" key="6">
    <source>
        <dbReference type="ARBA" id="ARBA00023136"/>
    </source>
</evidence>
<keyword evidence="6 7" id="KW-0472">Membrane</keyword>
<feature type="transmembrane region" description="Helical" evidence="7">
    <location>
        <begin position="220"/>
        <end position="241"/>
    </location>
</feature>
<comment type="subcellular location">
    <subcellularLocation>
        <location evidence="1 7">Cell membrane</location>
        <topology evidence="1 7">Multi-pass membrane protein</topology>
    </subcellularLocation>
</comment>
<dbReference type="Proteomes" id="UP000249130">
    <property type="component" value="Unassembled WGS sequence"/>
</dbReference>
<evidence type="ECO:0000256" key="2">
    <source>
        <dbReference type="ARBA" id="ARBA00022448"/>
    </source>
</evidence>
<dbReference type="GO" id="GO:0005886">
    <property type="term" value="C:plasma membrane"/>
    <property type="evidence" value="ECO:0007669"/>
    <property type="project" value="UniProtKB-SubCell"/>
</dbReference>
<feature type="domain" description="ABC transmembrane type-1" evidence="8">
    <location>
        <begin position="58"/>
        <end position="242"/>
    </location>
</feature>
<proteinExistence type="inferred from homology"/>
<feature type="transmembrane region" description="Helical" evidence="7">
    <location>
        <begin position="93"/>
        <end position="116"/>
    </location>
</feature>
<comment type="caution">
    <text evidence="9">The sequence shown here is derived from an EMBL/GenBank/DDBJ whole genome shotgun (WGS) entry which is preliminary data.</text>
</comment>
<dbReference type="CDD" id="cd06261">
    <property type="entry name" value="TM_PBP2"/>
    <property type="match status" value="1"/>
</dbReference>
<dbReference type="AlphaFoldDB" id="A0A327KT29"/>
<name>A0A327KT29_9BRAD</name>
<dbReference type="InterPro" id="IPR000515">
    <property type="entry name" value="MetI-like"/>
</dbReference>
<dbReference type="EMBL" id="NPEX01000228">
    <property type="protein sequence ID" value="RAI40555.1"/>
    <property type="molecule type" value="Genomic_DNA"/>
</dbReference>
<feature type="transmembrane region" description="Helical" evidence="7">
    <location>
        <begin position="122"/>
        <end position="143"/>
    </location>
</feature>
<feature type="transmembrane region" description="Helical" evidence="7">
    <location>
        <begin position="64"/>
        <end position="86"/>
    </location>
</feature>
<dbReference type="OrthoDB" id="9799271at2"/>
<reference evidence="9 10" key="1">
    <citation type="submission" date="2017-07" db="EMBL/GenBank/DDBJ databases">
        <title>Draft Genome Sequences of Select Purple Nonsulfur Bacteria.</title>
        <authorList>
            <person name="Lasarre B."/>
            <person name="Mckinlay J.B."/>
        </authorList>
    </citation>
    <scope>NUCLEOTIDE SEQUENCE [LARGE SCALE GENOMIC DNA]</scope>
    <source>
        <strain evidence="9 10">DSM 5909</strain>
    </source>
</reference>
<keyword evidence="4 7" id="KW-0812">Transmembrane</keyword>
<gene>
    <name evidence="9" type="ORF">CH341_23575</name>
</gene>
<protein>
    <submittedName>
        <fullName evidence="9">ABC transporter permease</fullName>
    </submittedName>
</protein>
<keyword evidence="2 7" id="KW-0813">Transport</keyword>